<feature type="transmembrane region" description="Helical" evidence="1">
    <location>
        <begin position="209"/>
        <end position="235"/>
    </location>
</feature>
<keyword evidence="1" id="KW-0812">Transmembrane</keyword>
<sequence length="244" mass="27455">MGLELAETLFGSAEAALGKVMQFPSYGTRESKRIVGIVTLGEYMERPELGYPLLSIYTTDEKNKDTFWQNKVAPLLIIRNSDYGRIQELHEQLSEKYRETPDIKVIEPSFDLQRTLDMQHSVMLTSWFLIGMLILQTCFGLFAFTMVKTREISKYTGIQRTIGATAEQIIRQLMKRTGYPFVVAGVLATGLSLLQQTTSGQTLWYTSEAVILIFGPFLLCIGSAIFASWVPAVAFSRKELGDLL</sequence>
<organism evidence="2">
    <name type="scientific">bioreactor metagenome</name>
    <dbReference type="NCBI Taxonomy" id="1076179"/>
    <lineage>
        <taxon>unclassified sequences</taxon>
        <taxon>metagenomes</taxon>
        <taxon>ecological metagenomes</taxon>
    </lineage>
</organism>
<name>A0A645CGR5_9ZZZZ</name>
<evidence type="ECO:0008006" key="3">
    <source>
        <dbReference type="Google" id="ProtNLM"/>
    </source>
</evidence>
<protein>
    <recommendedName>
        <fullName evidence="3">ABC3 transporter permease protein domain-containing protein</fullName>
    </recommendedName>
</protein>
<comment type="caution">
    <text evidence="2">The sequence shown here is derived from an EMBL/GenBank/DDBJ whole genome shotgun (WGS) entry which is preliminary data.</text>
</comment>
<evidence type="ECO:0000313" key="2">
    <source>
        <dbReference type="EMBL" id="MPM76147.1"/>
    </source>
</evidence>
<dbReference type="EMBL" id="VSSQ01027097">
    <property type="protein sequence ID" value="MPM76147.1"/>
    <property type="molecule type" value="Genomic_DNA"/>
</dbReference>
<feature type="transmembrane region" description="Helical" evidence="1">
    <location>
        <begin position="178"/>
        <end position="197"/>
    </location>
</feature>
<keyword evidence="1" id="KW-0472">Membrane</keyword>
<evidence type="ECO:0000256" key="1">
    <source>
        <dbReference type="SAM" id="Phobius"/>
    </source>
</evidence>
<dbReference type="AlphaFoldDB" id="A0A645CGR5"/>
<keyword evidence="1" id="KW-1133">Transmembrane helix</keyword>
<accession>A0A645CGR5</accession>
<feature type="transmembrane region" description="Helical" evidence="1">
    <location>
        <begin position="124"/>
        <end position="144"/>
    </location>
</feature>
<reference evidence="2" key="1">
    <citation type="submission" date="2019-08" db="EMBL/GenBank/DDBJ databases">
        <authorList>
            <person name="Kucharzyk K."/>
            <person name="Murdoch R.W."/>
            <person name="Higgins S."/>
            <person name="Loffler F."/>
        </authorList>
    </citation>
    <scope>NUCLEOTIDE SEQUENCE</scope>
</reference>
<gene>
    <name evidence="2" type="ORF">SDC9_123143</name>
</gene>
<proteinExistence type="predicted"/>